<reference evidence="3" key="1">
    <citation type="submission" date="2016-06" db="EMBL/GenBank/DDBJ databases">
        <authorList>
            <person name="Varghese N."/>
            <person name="Submissions Spin"/>
        </authorList>
    </citation>
    <scope>NUCLEOTIDE SEQUENCE [LARGE SCALE GENOMIC DNA]</scope>
    <source>
        <strain evidence="3">DSM 45794</strain>
    </source>
</reference>
<feature type="chain" id="PRO_5038347051" evidence="1">
    <location>
        <begin position="30"/>
        <end position="227"/>
    </location>
</feature>
<protein>
    <submittedName>
        <fullName evidence="2">Dehydratase</fullName>
    </submittedName>
</protein>
<dbReference type="RefSeq" id="WP_091573949.1">
    <property type="nucleotide sequence ID" value="NZ_FLRH01000003.1"/>
</dbReference>
<dbReference type="Proteomes" id="UP000199558">
    <property type="component" value="Unassembled WGS sequence"/>
</dbReference>
<proteinExistence type="predicted"/>
<keyword evidence="1" id="KW-0732">Signal</keyword>
<sequence>MTTRTTWKRRLLAVAALGAVGLAATPVPAAATTGAVAPTGAAADNLLPPTVTGTVPVDYSCYVTFPGGSTTVPFSLTFTASAPQKVAPYRPFAVTLDPQEWTPDPKFNQQVRTVKVRYKLPDNAWYVWHTLSGGKNLTTPPQAQYDWSTRVLTITETGPLPASVPFDLPTVTVYLLSGPSGTARTTTGGTSLTDPSWTWVRTDLEGVERPFDCNPAAPVVFTSTTIG</sequence>
<accession>A0A1A9BAM6</accession>
<dbReference type="InterPro" id="IPR006311">
    <property type="entry name" value="TAT_signal"/>
</dbReference>
<evidence type="ECO:0000313" key="3">
    <source>
        <dbReference type="Proteomes" id="UP000199558"/>
    </source>
</evidence>
<dbReference type="EMBL" id="FLRH01000003">
    <property type="protein sequence ID" value="SBT66116.1"/>
    <property type="molecule type" value="Genomic_DNA"/>
</dbReference>
<dbReference type="OrthoDB" id="4259960at2"/>
<dbReference type="AlphaFoldDB" id="A0A1A9BAM6"/>
<keyword evidence="3" id="KW-1185">Reference proteome</keyword>
<dbReference type="STRING" id="946078.GA0070622_3133"/>
<feature type="signal peptide" evidence="1">
    <location>
        <begin position="1"/>
        <end position="29"/>
    </location>
</feature>
<name>A0A1A9BAM6_9ACTN</name>
<gene>
    <name evidence="2" type="ORF">GA0070622_3133</name>
</gene>
<evidence type="ECO:0000313" key="2">
    <source>
        <dbReference type="EMBL" id="SBT66116.1"/>
    </source>
</evidence>
<organism evidence="2 3">
    <name type="scientific">Micromonospora sediminicola</name>
    <dbReference type="NCBI Taxonomy" id="946078"/>
    <lineage>
        <taxon>Bacteria</taxon>
        <taxon>Bacillati</taxon>
        <taxon>Actinomycetota</taxon>
        <taxon>Actinomycetes</taxon>
        <taxon>Micromonosporales</taxon>
        <taxon>Micromonosporaceae</taxon>
        <taxon>Micromonospora</taxon>
    </lineage>
</organism>
<dbReference type="PROSITE" id="PS51318">
    <property type="entry name" value="TAT"/>
    <property type="match status" value="1"/>
</dbReference>
<evidence type="ECO:0000256" key="1">
    <source>
        <dbReference type="SAM" id="SignalP"/>
    </source>
</evidence>